<evidence type="ECO:0000313" key="2">
    <source>
        <dbReference type="EMBL" id="CAI0442288.1"/>
    </source>
</evidence>
<evidence type="ECO:0000256" key="1">
    <source>
        <dbReference type="SAM" id="MobiDB-lite"/>
    </source>
</evidence>
<proteinExistence type="predicted"/>
<feature type="region of interest" description="Disordered" evidence="1">
    <location>
        <begin position="74"/>
        <end position="94"/>
    </location>
</feature>
<accession>A0AAV0M9Y5</accession>
<dbReference type="AlphaFoldDB" id="A0AAV0M9Y5"/>
<name>A0AAV0M9Y5_9ROSI</name>
<evidence type="ECO:0000313" key="3">
    <source>
        <dbReference type="Proteomes" id="UP001154282"/>
    </source>
</evidence>
<sequence>MQPCRDRDEEGGIWILDLRIGGCGGRIIDQWREDRSEEMKSRRRPSSSRVVVLPPSPTFCLRRRDWWVAGCDTATGGEWRDEETRRDDGRRVER</sequence>
<feature type="compositionally biased region" description="Basic and acidic residues" evidence="1">
    <location>
        <begin position="78"/>
        <end position="94"/>
    </location>
</feature>
<reference evidence="2" key="1">
    <citation type="submission" date="2022-08" db="EMBL/GenBank/DDBJ databases">
        <authorList>
            <person name="Gutierrez-Valencia J."/>
        </authorList>
    </citation>
    <scope>NUCLEOTIDE SEQUENCE</scope>
</reference>
<keyword evidence="3" id="KW-1185">Reference proteome</keyword>
<comment type="caution">
    <text evidence="2">The sequence shown here is derived from an EMBL/GenBank/DDBJ whole genome shotgun (WGS) entry which is preliminary data.</text>
</comment>
<organism evidence="2 3">
    <name type="scientific">Linum tenue</name>
    <dbReference type="NCBI Taxonomy" id="586396"/>
    <lineage>
        <taxon>Eukaryota</taxon>
        <taxon>Viridiplantae</taxon>
        <taxon>Streptophyta</taxon>
        <taxon>Embryophyta</taxon>
        <taxon>Tracheophyta</taxon>
        <taxon>Spermatophyta</taxon>
        <taxon>Magnoliopsida</taxon>
        <taxon>eudicotyledons</taxon>
        <taxon>Gunneridae</taxon>
        <taxon>Pentapetalae</taxon>
        <taxon>rosids</taxon>
        <taxon>fabids</taxon>
        <taxon>Malpighiales</taxon>
        <taxon>Linaceae</taxon>
        <taxon>Linum</taxon>
    </lineage>
</organism>
<dbReference type="Proteomes" id="UP001154282">
    <property type="component" value="Unassembled WGS sequence"/>
</dbReference>
<gene>
    <name evidence="2" type="ORF">LITE_LOCUS27209</name>
</gene>
<dbReference type="EMBL" id="CAMGYJ010000007">
    <property type="protein sequence ID" value="CAI0442288.1"/>
    <property type="molecule type" value="Genomic_DNA"/>
</dbReference>
<protein>
    <submittedName>
        <fullName evidence="2">Uncharacterized protein</fullName>
    </submittedName>
</protein>